<evidence type="ECO:0000313" key="1">
    <source>
        <dbReference type="EMBL" id="GAH75697.1"/>
    </source>
</evidence>
<accession>X1I1U8</accession>
<comment type="caution">
    <text evidence="1">The sequence shown here is derived from an EMBL/GenBank/DDBJ whole genome shotgun (WGS) entry which is preliminary data.</text>
</comment>
<feature type="non-terminal residue" evidence="1">
    <location>
        <position position="1"/>
    </location>
</feature>
<dbReference type="AlphaFoldDB" id="X1I1U8"/>
<proteinExistence type="predicted"/>
<protein>
    <submittedName>
        <fullName evidence="1">Uncharacterized protein</fullName>
    </submittedName>
</protein>
<reference evidence="1" key="1">
    <citation type="journal article" date="2014" name="Front. Microbiol.">
        <title>High frequency of phylogenetically diverse reductive dehalogenase-homologous genes in deep subseafloor sedimentary metagenomes.</title>
        <authorList>
            <person name="Kawai M."/>
            <person name="Futagami T."/>
            <person name="Toyoda A."/>
            <person name="Takaki Y."/>
            <person name="Nishi S."/>
            <person name="Hori S."/>
            <person name="Arai W."/>
            <person name="Tsubouchi T."/>
            <person name="Morono Y."/>
            <person name="Uchiyama I."/>
            <person name="Ito T."/>
            <person name="Fujiyama A."/>
            <person name="Inagaki F."/>
            <person name="Takami H."/>
        </authorList>
    </citation>
    <scope>NUCLEOTIDE SEQUENCE</scope>
    <source>
        <strain evidence="1">Expedition CK06-06</strain>
    </source>
</reference>
<name>X1I1U8_9ZZZZ</name>
<sequence>VLNVLPESVHISSGEVQIMGYDYLSGEYRLVAVNESGQIEIKATVADIVTARVSGIVAVVSGEVHVMSGQVDVFMMSGEAVAKISGQTVALQSGTGPILTKVSGETVELQSGTGPILAKISGETLIAKVSGETITAKVSGETVSIETPTMVKTGPVRTLSDASGGVVLHSGEVKAAMVKALTDNSGVVLVGGSGDRPWYEAAGSAQGMVLAAGEAQSKDISDFDQVYVVAQISGDRVAFDGVY</sequence>
<organism evidence="1">
    <name type="scientific">marine sediment metagenome</name>
    <dbReference type="NCBI Taxonomy" id="412755"/>
    <lineage>
        <taxon>unclassified sequences</taxon>
        <taxon>metagenomes</taxon>
        <taxon>ecological metagenomes</taxon>
    </lineage>
</organism>
<gene>
    <name evidence="1" type="ORF">S03H2_48075</name>
</gene>
<dbReference type="EMBL" id="BARU01030277">
    <property type="protein sequence ID" value="GAH75697.1"/>
    <property type="molecule type" value="Genomic_DNA"/>
</dbReference>